<dbReference type="GO" id="GO:0032259">
    <property type="term" value="P:methylation"/>
    <property type="evidence" value="ECO:0007669"/>
    <property type="project" value="UniProtKB-KW"/>
</dbReference>
<evidence type="ECO:0000256" key="9">
    <source>
        <dbReference type="ARBA" id="ARBA00047885"/>
    </source>
</evidence>
<evidence type="ECO:0000256" key="10">
    <source>
        <dbReference type="ARBA" id="ARBA00048167"/>
    </source>
</evidence>
<dbReference type="SUPFAM" id="SSF53335">
    <property type="entry name" value="S-adenosyl-L-methionine-dependent methyltransferases"/>
    <property type="match status" value="1"/>
</dbReference>
<comment type="caution">
    <text evidence="12">The sequence shown here is derived from an EMBL/GenBank/DDBJ whole genome shotgun (WGS) entry which is preliminary data.</text>
</comment>
<dbReference type="InterPro" id="IPR008576">
    <property type="entry name" value="MeTrfase_NTM1"/>
</dbReference>
<keyword evidence="4 11" id="KW-0949">S-adenosyl-L-methionine</keyword>
<gene>
    <name evidence="12" type="ORF">ONE63_004376</name>
</gene>
<dbReference type="GO" id="GO:0071885">
    <property type="term" value="F:N-terminal protein N-methyltransferase activity"/>
    <property type="evidence" value="ECO:0007669"/>
    <property type="project" value="UniProtKB-EC"/>
</dbReference>
<feature type="binding site" evidence="11">
    <location>
        <position position="78"/>
    </location>
    <ligand>
        <name>S-adenosyl-L-methionine</name>
        <dbReference type="ChEBI" id="CHEBI:59789"/>
    </ligand>
</feature>
<organism evidence="12 13">
    <name type="scientific">Megalurothrips usitatus</name>
    <name type="common">bean blossom thrips</name>
    <dbReference type="NCBI Taxonomy" id="439358"/>
    <lineage>
        <taxon>Eukaryota</taxon>
        <taxon>Metazoa</taxon>
        <taxon>Ecdysozoa</taxon>
        <taxon>Arthropoda</taxon>
        <taxon>Hexapoda</taxon>
        <taxon>Insecta</taxon>
        <taxon>Pterygota</taxon>
        <taxon>Neoptera</taxon>
        <taxon>Paraneoptera</taxon>
        <taxon>Thysanoptera</taxon>
        <taxon>Terebrantia</taxon>
        <taxon>Thripoidea</taxon>
        <taxon>Thripidae</taxon>
        <taxon>Megalurothrips</taxon>
    </lineage>
</organism>
<accession>A0AAV7X556</accession>
<dbReference type="CDD" id="cd02440">
    <property type="entry name" value="AdoMet_MTases"/>
    <property type="match status" value="1"/>
</dbReference>
<dbReference type="EC" id="2.1.1.244" evidence="5"/>
<sequence>MDSADLCSHNQNNATLEEKGSFYTDAANYWSQIPPTVDGMLGGYGFISRADINGSTQFLNHLFKLKVPPGNGRALDCGAGIGRITKDFLLHHFDKVDLVEQNPAFVEQARVSLADHERMGNFFCSGLQDFVPEPAAYDVIWCQWVLSHLTDGDLIAFLRCCTRGLKANGVIVMKENATSSGVVEVDTTDSSATRPLDRLLQLVNQAGLQRVKQRRQENFPQGLYPVYMIATRPIAAEGACP</sequence>
<evidence type="ECO:0000256" key="3">
    <source>
        <dbReference type="ARBA" id="ARBA00022679"/>
    </source>
</evidence>
<evidence type="ECO:0000256" key="8">
    <source>
        <dbReference type="ARBA" id="ARBA00047306"/>
    </source>
</evidence>
<dbReference type="AlphaFoldDB" id="A0AAV7X556"/>
<keyword evidence="3" id="KW-0808">Transferase</keyword>
<reference evidence="12" key="1">
    <citation type="submission" date="2022-12" db="EMBL/GenBank/DDBJ databases">
        <title>Chromosome-level genome assembly of the bean flower thrips Megalurothrips usitatus.</title>
        <authorList>
            <person name="Ma L."/>
            <person name="Liu Q."/>
            <person name="Li H."/>
            <person name="Cai W."/>
        </authorList>
    </citation>
    <scope>NUCLEOTIDE SEQUENCE</scope>
    <source>
        <strain evidence="12">Cailab_2022a</strain>
    </source>
</reference>
<keyword evidence="2" id="KW-0489">Methyltransferase</keyword>
<dbReference type="EMBL" id="JAPTSV010000015">
    <property type="protein sequence ID" value="KAJ1520160.1"/>
    <property type="molecule type" value="Genomic_DNA"/>
</dbReference>
<dbReference type="PIRSF" id="PIRSF016958">
    <property type="entry name" value="DUF858_MeTrfase_lik"/>
    <property type="match status" value="1"/>
</dbReference>
<evidence type="ECO:0000256" key="4">
    <source>
        <dbReference type="ARBA" id="ARBA00022691"/>
    </source>
</evidence>
<evidence type="ECO:0000256" key="5">
    <source>
        <dbReference type="ARBA" id="ARBA00039112"/>
    </source>
</evidence>
<dbReference type="Pfam" id="PF05891">
    <property type="entry name" value="Methyltransf_PK"/>
    <property type="match status" value="1"/>
</dbReference>
<evidence type="ECO:0000256" key="1">
    <source>
        <dbReference type="ARBA" id="ARBA00009059"/>
    </source>
</evidence>
<dbReference type="PANTHER" id="PTHR12753:SF0">
    <property type="entry name" value="ALPHA N-TERMINAL PROTEIN METHYLTRANSFERASE 1"/>
    <property type="match status" value="1"/>
</dbReference>
<evidence type="ECO:0000256" key="2">
    <source>
        <dbReference type="ARBA" id="ARBA00022603"/>
    </source>
</evidence>
<protein>
    <recommendedName>
        <fullName evidence="6">Alpha N-terminal protein methyltransferase 1</fullName>
        <ecNumber evidence="5">2.1.1.244</ecNumber>
    </recommendedName>
    <alternativeName>
        <fullName evidence="7">X-Pro-Lys N-terminal protein methyltransferase 1</fullName>
    </alternativeName>
</protein>
<dbReference type="FunFam" id="3.40.50.150:FF:000025">
    <property type="entry name" value="N-terminal Xaa-Pro-Lys N-methyltransferase 1"/>
    <property type="match status" value="1"/>
</dbReference>
<dbReference type="PANTHER" id="PTHR12753">
    <property type="entry name" value="AD-003 - RELATED"/>
    <property type="match status" value="1"/>
</dbReference>
<comment type="catalytic activity">
    <reaction evidence="10">
        <text>N-terminal L-alanyl-L-prolyl-L-lysyl-[protein] + 3 S-adenosyl-L-methionine = N-terminal N,N,N-trimethyl-L-alanyl-L-prolyl-L-lysyl-[protein] + 3 S-adenosyl-L-homocysteine + 3 H(+)</text>
        <dbReference type="Rhea" id="RHEA:54712"/>
        <dbReference type="Rhea" id="RHEA-COMP:13785"/>
        <dbReference type="Rhea" id="RHEA-COMP:13971"/>
        <dbReference type="ChEBI" id="CHEBI:15378"/>
        <dbReference type="ChEBI" id="CHEBI:57856"/>
        <dbReference type="ChEBI" id="CHEBI:59789"/>
        <dbReference type="ChEBI" id="CHEBI:138057"/>
        <dbReference type="ChEBI" id="CHEBI:138315"/>
        <dbReference type="EC" id="2.1.1.244"/>
    </reaction>
</comment>
<dbReference type="GO" id="GO:0005737">
    <property type="term" value="C:cytoplasm"/>
    <property type="evidence" value="ECO:0007669"/>
    <property type="project" value="TreeGrafter"/>
</dbReference>
<feature type="binding site" evidence="11">
    <location>
        <position position="143"/>
    </location>
    <ligand>
        <name>S-adenosyl-L-methionine</name>
        <dbReference type="ChEBI" id="CHEBI:59789"/>
    </ligand>
</feature>
<evidence type="ECO:0000256" key="6">
    <source>
        <dbReference type="ARBA" id="ARBA00039449"/>
    </source>
</evidence>
<dbReference type="Gene3D" id="3.40.50.150">
    <property type="entry name" value="Vaccinia Virus protein VP39"/>
    <property type="match status" value="1"/>
</dbReference>
<evidence type="ECO:0000313" key="13">
    <source>
        <dbReference type="Proteomes" id="UP001075354"/>
    </source>
</evidence>
<keyword evidence="13" id="KW-1185">Reference proteome</keyword>
<feature type="binding site" evidence="11">
    <location>
        <position position="83"/>
    </location>
    <ligand>
        <name>S-adenosyl-L-methionine</name>
        <dbReference type="ChEBI" id="CHEBI:59789"/>
    </ligand>
</feature>
<evidence type="ECO:0000313" key="12">
    <source>
        <dbReference type="EMBL" id="KAJ1520160.1"/>
    </source>
</evidence>
<name>A0AAV7X556_9NEOP</name>
<dbReference type="Proteomes" id="UP001075354">
    <property type="component" value="Chromosome 15"/>
</dbReference>
<comment type="catalytic activity">
    <reaction evidence="8">
        <text>N-terminal L-seryl-L-prolyl-L-lysyl-[protein] + 3 S-adenosyl-L-methionine = N-terminal N,N,N-trimethyl-L-seryl-L-prolyl-L-lysyl-[protein] + 3 S-adenosyl-L-homocysteine + 3 H(+)</text>
        <dbReference type="Rhea" id="RHEA:54724"/>
        <dbReference type="Rhea" id="RHEA-COMP:13789"/>
        <dbReference type="Rhea" id="RHEA-COMP:13973"/>
        <dbReference type="ChEBI" id="CHEBI:15378"/>
        <dbReference type="ChEBI" id="CHEBI:57856"/>
        <dbReference type="ChEBI" id="CHEBI:59789"/>
        <dbReference type="ChEBI" id="CHEBI:138061"/>
        <dbReference type="ChEBI" id="CHEBI:138317"/>
        <dbReference type="EC" id="2.1.1.244"/>
    </reaction>
</comment>
<comment type="catalytic activity">
    <reaction evidence="9">
        <text>N-terminal L-prolyl-L-prolyl-L-lysyl-[protein] + 2 S-adenosyl-L-methionine = N-terminal N,N-dimethyl-L-prolyl-L-prolyl-L-lysyl-[protein] + 2 S-adenosyl-L-homocysteine + 2 H(+)</text>
        <dbReference type="Rhea" id="RHEA:54736"/>
        <dbReference type="Rhea" id="RHEA-COMP:13787"/>
        <dbReference type="Rhea" id="RHEA-COMP:13974"/>
        <dbReference type="ChEBI" id="CHEBI:15378"/>
        <dbReference type="ChEBI" id="CHEBI:57856"/>
        <dbReference type="ChEBI" id="CHEBI:59789"/>
        <dbReference type="ChEBI" id="CHEBI:138059"/>
        <dbReference type="ChEBI" id="CHEBI:138318"/>
        <dbReference type="EC" id="2.1.1.244"/>
    </reaction>
</comment>
<evidence type="ECO:0000256" key="7">
    <source>
        <dbReference type="ARBA" id="ARBA00043129"/>
    </source>
</evidence>
<evidence type="ECO:0000256" key="11">
    <source>
        <dbReference type="PIRSR" id="PIRSR016958-1"/>
    </source>
</evidence>
<feature type="binding site" evidence="11">
    <location>
        <begin position="127"/>
        <end position="128"/>
    </location>
    <ligand>
        <name>S-adenosyl-L-methionine</name>
        <dbReference type="ChEBI" id="CHEBI:59789"/>
    </ligand>
</feature>
<dbReference type="InterPro" id="IPR029063">
    <property type="entry name" value="SAM-dependent_MTases_sf"/>
</dbReference>
<proteinExistence type="inferred from homology"/>
<comment type="similarity">
    <text evidence="1">Belongs to the methyltransferase superfamily. NTM1 family.</text>
</comment>